<dbReference type="GO" id="GO:0022625">
    <property type="term" value="C:cytosolic large ribosomal subunit"/>
    <property type="evidence" value="ECO:0007669"/>
    <property type="project" value="UniProtKB-UniRule"/>
</dbReference>
<dbReference type="PIRSF" id="PIRSF002162">
    <property type="entry name" value="Ribosomal_L6"/>
    <property type="match status" value="1"/>
</dbReference>
<dbReference type="InterPro" id="IPR002358">
    <property type="entry name" value="Ribosomal_uL6_CS"/>
</dbReference>
<dbReference type="InterPro" id="IPR000702">
    <property type="entry name" value="Ribosomal_uL6-like"/>
</dbReference>
<keyword evidence="3 6" id="KW-0687">Ribonucleoprotein</keyword>
<dbReference type="InterPro" id="IPR036789">
    <property type="entry name" value="Ribosomal_uL6-like_a/b-dom_sf"/>
</dbReference>
<dbReference type="PANTHER" id="PTHR11655:SF14">
    <property type="entry name" value="LARGE RIBOSOMAL SUBUNIT PROTEIN UL6M"/>
    <property type="match status" value="1"/>
</dbReference>
<evidence type="ECO:0000256" key="1">
    <source>
        <dbReference type="ARBA" id="ARBA00009356"/>
    </source>
</evidence>
<reference evidence="9 10" key="1">
    <citation type="journal article" date="2018" name="Genome Biol. Evol.">
        <title>Cladogenesis and Genomic Streamlining in Extracellular Endosymbionts of Tropical Stink Bugs.</title>
        <authorList>
            <person name="Otero-Bravo A."/>
            <person name="Goffredi S."/>
            <person name="Sabree Z.L."/>
        </authorList>
    </citation>
    <scope>NUCLEOTIDE SEQUENCE [LARGE SCALE GENOMIC DNA]</scope>
    <source>
        <strain evidence="9 10">SoEL</strain>
    </source>
</reference>
<protein>
    <recommendedName>
        <fullName evidence="4 5">50S ribosomal protein L6</fullName>
    </recommendedName>
</protein>
<evidence type="ECO:0000256" key="7">
    <source>
        <dbReference type="RuleBase" id="RU003870"/>
    </source>
</evidence>
<dbReference type="FunFam" id="3.90.930.12:FF:000001">
    <property type="entry name" value="50S ribosomal protein L6"/>
    <property type="match status" value="1"/>
</dbReference>
<proteinExistence type="inferred from homology"/>
<evidence type="ECO:0000256" key="2">
    <source>
        <dbReference type="ARBA" id="ARBA00022980"/>
    </source>
</evidence>
<accession>A0A2P5SW05</accession>
<dbReference type="OrthoDB" id="9805007at2"/>
<feature type="domain" description="Large ribosomal subunit protein uL6 alpha-beta" evidence="8">
    <location>
        <begin position="11"/>
        <end position="82"/>
    </location>
</feature>
<comment type="function">
    <text evidence="7">This protein binds to the 23S rRNA, and is important in its secondary structure. It is located near the subunit interface in the base of the L7/L12 stalk, and near the tRNA binding site of the peptidyltransferase center.</text>
</comment>
<dbReference type="InterPro" id="IPR020040">
    <property type="entry name" value="Ribosomal_uL6_a/b-dom"/>
</dbReference>
<evidence type="ECO:0000256" key="3">
    <source>
        <dbReference type="ARBA" id="ARBA00023274"/>
    </source>
</evidence>
<dbReference type="PROSITE" id="PS00525">
    <property type="entry name" value="RIBOSOMAL_L6_1"/>
    <property type="match status" value="1"/>
</dbReference>
<keyword evidence="10" id="KW-1185">Reference proteome</keyword>
<dbReference type="SUPFAM" id="SSF56053">
    <property type="entry name" value="Ribosomal protein L6"/>
    <property type="match status" value="2"/>
</dbReference>
<dbReference type="InterPro" id="IPR019906">
    <property type="entry name" value="Ribosomal_uL6_bac-type"/>
</dbReference>
<evidence type="ECO:0000256" key="4">
    <source>
        <dbReference type="ARBA" id="ARBA00035454"/>
    </source>
</evidence>
<dbReference type="NCBIfam" id="TIGR03654">
    <property type="entry name" value="L6_bact"/>
    <property type="match status" value="1"/>
</dbReference>
<comment type="similarity">
    <text evidence="1 6">Belongs to the universal ribosomal protein uL6 family.</text>
</comment>
<dbReference type="RefSeq" id="WP_136130290.1">
    <property type="nucleotide sequence ID" value="NZ_PDKU01000003.1"/>
</dbReference>
<evidence type="ECO:0000313" key="9">
    <source>
        <dbReference type="EMBL" id="PPI86502.1"/>
    </source>
</evidence>
<dbReference type="Pfam" id="PF00347">
    <property type="entry name" value="Ribosomal_L6"/>
    <property type="match status" value="2"/>
</dbReference>
<organism evidence="9 10">
    <name type="scientific">Candidatus Pantoea edessiphila</name>
    <dbReference type="NCBI Taxonomy" id="2044610"/>
    <lineage>
        <taxon>Bacteria</taxon>
        <taxon>Pseudomonadati</taxon>
        <taxon>Pseudomonadota</taxon>
        <taxon>Gammaproteobacteria</taxon>
        <taxon>Enterobacterales</taxon>
        <taxon>Erwiniaceae</taxon>
        <taxon>Pantoea</taxon>
    </lineage>
</organism>
<name>A0A2P5SW05_9GAMM</name>
<keyword evidence="2 6" id="KW-0689">Ribosomal protein</keyword>
<dbReference type="GO" id="GO:0002181">
    <property type="term" value="P:cytoplasmic translation"/>
    <property type="evidence" value="ECO:0007669"/>
    <property type="project" value="TreeGrafter"/>
</dbReference>
<dbReference type="PANTHER" id="PTHR11655">
    <property type="entry name" value="60S/50S RIBOSOMAL PROTEIN L6/L9"/>
    <property type="match status" value="1"/>
</dbReference>
<keyword evidence="7" id="KW-0694">RNA-binding</keyword>
<keyword evidence="7" id="KW-0699">rRNA-binding</keyword>
<dbReference type="Gene3D" id="3.90.930.12">
    <property type="entry name" value="Ribosomal protein L6, alpha-beta domain"/>
    <property type="match status" value="2"/>
</dbReference>
<evidence type="ECO:0000256" key="5">
    <source>
        <dbReference type="NCBIfam" id="TIGR03654"/>
    </source>
</evidence>
<feature type="domain" description="Large ribosomal subunit protein uL6 alpha-beta" evidence="8">
    <location>
        <begin position="90"/>
        <end position="163"/>
    </location>
</feature>
<sequence length="177" mass="19445">MSRIAKTPIVIPVGVEVTLDGQVISIKGKNGVLNSVINNAVKIQHIDNTLIFFPYKKFVDGWAQAGTARSIINSMVIGVCKGFIKKLQLVGVGYRASVKNNVINLSIGFSHFVNHLLPEGVVAECPIQTEIILKSANKQLIGQVAADIRSYRPPEPYKGKGICYFNEKIRIKEAKKK</sequence>
<evidence type="ECO:0000259" key="8">
    <source>
        <dbReference type="Pfam" id="PF00347"/>
    </source>
</evidence>
<comment type="caution">
    <text evidence="9">The sequence shown here is derived from an EMBL/GenBank/DDBJ whole genome shotgun (WGS) entry which is preliminary data.</text>
</comment>
<dbReference type="PRINTS" id="PR00059">
    <property type="entry name" value="RIBOSOMALL6"/>
</dbReference>
<evidence type="ECO:0000256" key="6">
    <source>
        <dbReference type="RuleBase" id="RU003869"/>
    </source>
</evidence>
<dbReference type="GO" id="GO:0003735">
    <property type="term" value="F:structural constituent of ribosome"/>
    <property type="evidence" value="ECO:0007669"/>
    <property type="project" value="UniProtKB-UniRule"/>
</dbReference>
<dbReference type="Proteomes" id="UP000296144">
    <property type="component" value="Unassembled WGS sequence"/>
</dbReference>
<evidence type="ECO:0000313" key="10">
    <source>
        <dbReference type="Proteomes" id="UP000296144"/>
    </source>
</evidence>
<dbReference type="EMBL" id="PDKU01000003">
    <property type="protein sequence ID" value="PPI86502.1"/>
    <property type="molecule type" value="Genomic_DNA"/>
</dbReference>
<gene>
    <name evidence="9" type="ORF">CRV10_02635</name>
</gene>
<dbReference type="GO" id="GO:0019843">
    <property type="term" value="F:rRNA binding"/>
    <property type="evidence" value="ECO:0007669"/>
    <property type="project" value="UniProtKB-UniRule"/>
</dbReference>
<dbReference type="AlphaFoldDB" id="A0A2P5SW05"/>